<proteinExistence type="predicted"/>
<keyword evidence="3" id="KW-1185">Reference proteome</keyword>
<dbReference type="EMBL" id="JAAKZZ010000241">
    <property type="protein sequence ID" value="NGO70880.1"/>
    <property type="molecule type" value="Genomic_DNA"/>
</dbReference>
<dbReference type="AlphaFoldDB" id="A0A6G4X1X1"/>
<sequence length="158" mass="16849">MTRRAKAQIAAVSGIAAASLLGGAPVASAADAGAARTDGAQLTNWSSSMYNVLTGFQSRRWGDKSYSQIWFTGCSVSGGPNRSTHVDLRWDRPGRPDKSWGTKKYTACFKSSTSKSNGQWHGLSSGKHFFQIKKINGLSSGVALGVKKVYVDTTKKDG</sequence>
<evidence type="ECO:0000313" key="2">
    <source>
        <dbReference type="EMBL" id="NGO70880.1"/>
    </source>
</evidence>
<name>A0A6G4X1X1_9ACTN</name>
<feature type="chain" id="PRO_5026044149" evidence="1">
    <location>
        <begin position="30"/>
        <end position="158"/>
    </location>
</feature>
<comment type="caution">
    <text evidence="2">The sequence shown here is derived from an EMBL/GenBank/DDBJ whole genome shotgun (WGS) entry which is preliminary data.</text>
</comment>
<gene>
    <name evidence="2" type="ORF">G5C65_21475</name>
</gene>
<protein>
    <submittedName>
        <fullName evidence="2">Uncharacterized protein</fullName>
    </submittedName>
</protein>
<organism evidence="2 3">
    <name type="scientific">Streptomyces boncukensis</name>
    <dbReference type="NCBI Taxonomy" id="2711219"/>
    <lineage>
        <taxon>Bacteria</taxon>
        <taxon>Bacillati</taxon>
        <taxon>Actinomycetota</taxon>
        <taxon>Actinomycetes</taxon>
        <taxon>Kitasatosporales</taxon>
        <taxon>Streptomycetaceae</taxon>
        <taxon>Streptomyces</taxon>
    </lineage>
</organism>
<reference evidence="2 3" key="1">
    <citation type="submission" date="2020-02" db="EMBL/GenBank/DDBJ databases">
        <title>Whole-genome analyses of novel actinobacteria.</title>
        <authorList>
            <person name="Sahin N."/>
            <person name="Tatar D."/>
        </authorList>
    </citation>
    <scope>NUCLEOTIDE SEQUENCE [LARGE SCALE GENOMIC DNA]</scope>
    <source>
        <strain evidence="2 3">SB3404</strain>
    </source>
</reference>
<accession>A0A6G4X1X1</accession>
<dbReference type="Proteomes" id="UP000477722">
    <property type="component" value="Unassembled WGS sequence"/>
</dbReference>
<evidence type="ECO:0000256" key="1">
    <source>
        <dbReference type="SAM" id="SignalP"/>
    </source>
</evidence>
<feature type="signal peptide" evidence="1">
    <location>
        <begin position="1"/>
        <end position="29"/>
    </location>
</feature>
<keyword evidence="1" id="KW-0732">Signal</keyword>
<evidence type="ECO:0000313" key="3">
    <source>
        <dbReference type="Proteomes" id="UP000477722"/>
    </source>
</evidence>